<proteinExistence type="predicted"/>
<name>A0A7J6PEM1_PEROL</name>
<protein>
    <submittedName>
        <fullName evidence="2">Uncharacterized protein</fullName>
    </submittedName>
</protein>
<accession>A0A7J6PEM1</accession>
<dbReference type="AlphaFoldDB" id="A0A7J6PEM1"/>
<organism evidence="2 3">
    <name type="scientific">Perkinsus olseni</name>
    <name type="common">Perkinsus atlanticus</name>
    <dbReference type="NCBI Taxonomy" id="32597"/>
    <lineage>
        <taxon>Eukaryota</taxon>
        <taxon>Sar</taxon>
        <taxon>Alveolata</taxon>
        <taxon>Perkinsozoa</taxon>
        <taxon>Perkinsea</taxon>
        <taxon>Perkinsida</taxon>
        <taxon>Perkinsidae</taxon>
        <taxon>Perkinsus</taxon>
    </lineage>
</organism>
<feature type="transmembrane region" description="Helical" evidence="1">
    <location>
        <begin position="36"/>
        <end position="56"/>
    </location>
</feature>
<keyword evidence="1" id="KW-0812">Transmembrane</keyword>
<comment type="caution">
    <text evidence="2">The sequence shown here is derived from an EMBL/GenBank/DDBJ whole genome shotgun (WGS) entry which is preliminary data.</text>
</comment>
<evidence type="ECO:0000313" key="3">
    <source>
        <dbReference type="Proteomes" id="UP000541610"/>
    </source>
</evidence>
<dbReference type="Proteomes" id="UP000541610">
    <property type="component" value="Unassembled WGS sequence"/>
</dbReference>
<dbReference type="EMBL" id="JABANP010000031">
    <property type="protein sequence ID" value="KAF4694559.1"/>
    <property type="molecule type" value="Genomic_DNA"/>
</dbReference>
<gene>
    <name evidence="2" type="ORF">FOZ60_007794</name>
</gene>
<sequence length="92" mass="10292">MVLKYRCACELATMVQIILFMGLIPTCRAPSQSQFTLLGLIHILVASKILSLWSCNGPGRPLGRQRHVPLMVSIARDLKLQTTFEVVVDLRL</sequence>
<keyword evidence="1" id="KW-0472">Membrane</keyword>
<evidence type="ECO:0000256" key="1">
    <source>
        <dbReference type="SAM" id="Phobius"/>
    </source>
</evidence>
<evidence type="ECO:0000313" key="2">
    <source>
        <dbReference type="EMBL" id="KAF4694559.1"/>
    </source>
</evidence>
<keyword evidence="1" id="KW-1133">Transmembrane helix</keyword>
<feature type="transmembrane region" description="Helical" evidence="1">
    <location>
        <begin position="7"/>
        <end position="24"/>
    </location>
</feature>
<reference evidence="2 3" key="1">
    <citation type="submission" date="2020-04" db="EMBL/GenBank/DDBJ databases">
        <title>Perkinsus olseni comparative genomics.</title>
        <authorList>
            <person name="Bogema D.R."/>
        </authorList>
    </citation>
    <scope>NUCLEOTIDE SEQUENCE [LARGE SCALE GENOMIC DNA]</scope>
    <source>
        <strain evidence="2">00978-12</strain>
    </source>
</reference>